<evidence type="ECO:0000313" key="2">
    <source>
        <dbReference type="EMBL" id="MDB9536603.1"/>
    </source>
</evidence>
<keyword evidence="1" id="KW-0732">Signal</keyword>
<gene>
    <name evidence="2" type="ORF">PN451_12335</name>
</gene>
<feature type="chain" id="PRO_5047255576" evidence="1">
    <location>
        <begin position="36"/>
        <end position="228"/>
    </location>
</feature>
<dbReference type="EMBL" id="JAQMUC010000066">
    <property type="protein sequence ID" value="MDB9536603.1"/>
    <property type="molecule type" value="Genomic_DNA"/>
</dbReference>
<keyword evidence="3" id="KW-1185">Reference proteome</keyword>
<organism evidence="2 3">
    <name type="scientific">Dolichospermum planctonicum CS-1226</name>
    <dbReference type="NCBI Taxonomy" id="3021751"/>
    <lineage>
        <taxon>Bacteria</taxon>
        <taxon>Bacillati</taxon>
        <taxon>Cyanobacteriota</taxon>
        <taxon>Cyanophyceae</taxon>
        <taxon>Nostocales</taxon>
        <taxon>Aphanizomenonaceae</taxon>
        <taxon>Dolichospermum</taxon>
        <taxon>Dolichospermum planctonicum</taxon>
    </lineage>
</organism>
<protein>
    <submittedName>
        <fullName evidence="2">Conjugal transfer protein TrbI</fullName>
    </submittedName>
</protein>
<sequence length="228" mass="24298">MSNSIRWQSSTAALMAMAITTSTAIPMLSFNPVFAQGFNLNQSRTISIPANVTLPVTYEKEKVIVKPGETLALTLKIADNITDSNRNVLIPANSEVIGELQPVRLNGASTNNNNRQGVRFVARELVFPSGQRLQIFANSKTITQTEIITKGSSTGQILTDAAIGAGAATLISLVTGNKKIEVLEPVGGAAAGALASVLLRKQKADVFVLRPEQDLNITLTSNLVITRQ</sequence>
<proteinExistence type="predicted"/>
<dbReference type="RefSeq" id="WP_271796379.1">
    <property type="nucleotide sequence ID" value="NZ_JAQMUC010000066.1"/>
</dbReference>
<evidence type="ECO:0000313" key="3">
    <source>
        <dbReference type="Proteomes" id="UP001211249"/>
    </source>
</evidence>
<evidence type="ECO:0000256" key="1">
    <source>
        <dbReference type="SAM" id="SignalP"/>
    </source>
</evidence>
<accession>A0ABT5AH47</accession>
<feature type="signal peptide" evidence="1">
    <location>
        <begin position="1"/>
        <end position="35"/>
    </location>
</feature>
<name>A0ABT5AH47_9CYAN</name>
<comment type="caution">
    <text evidence="2">The sequence shown here is derived from an EMBL/GenBank/DDBJ whole genome shotgun (WGS) entry which is preliminary data.</text>
</comment>
<dbReference type="Proteomes" id="UP001211249">
    <property type="component" value="Unassembled WGS sequence"/>
</dbReference>
<reference evidence="2 3" key="1">
    <citation type="submission" date="2023-01" db="EMBL/GenBank/DDBJ databases">
        <title>Genomes from the Australian National Cyanobacteria Reference Collection.</title>
        <authorList>
            <person name="Willis A."/>
            <person name="Lee E.M.F."/>
        </authorList>
    </citation>
    <scope>NUCLEOTIDE SEQUENCE [LARGE SCALE GENOMIC DNA]</scope>
    <source>
        <strain evidence="2 3">CS-1226</strain>
    </source>
</reference>